<accession>A0A2X3BDR4</accession>
<protein>
    <submittedName>
        <fullName evidence="2">Uncharacterized protein conserved in bacteria</fullName>
    </submittedName>
</protein>
<name>A0A2X3BDR4_9HELI</name>
<evidence type="ECO:0000313" key="3">
    <source>
        <dbReference type="Proteomes" id="UP000250166"/>
    </source>
</evidence>
<dbReference type="RefSeq" id="WP_023947794.1">
    <property type="nucleotide sequence ID" value="NZ_JAERIV010000042.1"/>
</dbReference>
<dbReference type="AlphaFoldDB" id="A0A2X3BDR4"/>
<gene>
    <name evidence="2" type="ORF">NCTC13102_00238</name>
</gene>
<dbReference type="EMBL" id="UAWL01000006">
    <property type="protein sequence ID" value="SQB97506.1"/>
    <property type="molecule type" value="Genomic_DNA"/>
</dbReference>
<dbReference type="InterPro" id="IPR051805">
    <property type="entry name" value="Dehydratase_Activator_Redct"/>
</dbReference>
<organism evidence="2 3">
    <name type="scientific">Helicobacter fennelliae</name>
    <dbReference type="NCBI Taxonomy" id="215"/>
    <lineage>
        <taxon>Bacteria</taxon>
        <taxon>Pseudomonadati</taxon>
        <taxon>Campylobacterota</taxon>
        <taxon>Epsilonproteobacteria</taxon>
        <taxon>Campylobacterales</taxon>
        <taxon>Helicobacteraceae</taxon>
        <taxon>Helicobacter</taxon>
    </lineage>
</organism>
<dbReference type="PANTHER" id="PTHR32329:SF4">
    <property type="entry name" value="ACTIVATOR OF 2-HYDROXYACYL-COA DEHYDRATASE"/>
    <property type="match status" value="1"/>
</dbReference>
<dbReference type="Proteomes" id="UP000250166">
    <property type="component" value="Unassembled WGS sequence"/>
</dbReference>
<reference evidence="2 3" key="1">
    <citation type="submission" date="2018-06" db="EMBL/GenBank/DDBJ databases">
        <authorList>
            <consortium name="Pathogen Informatics"/>
            <person name="Doyle S."/>
        </authorList>
    </citation>
    <scope>NUCLEOTIDE SEQUENCE [LARGE SCALE GENOMIC DNA]</scope>
    <source>
        <strain evidence="2 3">NCTC13102</strain>
    </source>
</reference>
<feature type="region of interest" description="Disordered" evidence="1">
    <location>
        <begin position="1"/>
        <end position="43"/>
    </location>
</feature>
<sequence length="480" mass="53736">MTQKMSAPNATTMSAPRDNSAFVNFRPSRESSPESSANFPNIGKWNVGSSTESILKTNREITKVPFTKEMKDTHTILVPMMLPIHFRFLVNILHLHGYKAELLHNEGADVVNEGLRNVHNDTCYPALLVIGQMIDALKSGKWDLSKVALLITQTGGGCRASNYIHLLRKALNKAGFGEIPVISLNFSGLESEQGFSVSRQMLQNFLSAILYGDLLMHISNQTKSYEINKGDTESKIAKWVARITTSGTNAGLTNYKVLKKDMKEILDDFASIPMKREKKVQVGIVGEIYIKFSPLGNNNLEDFLLGENCEVVIPGFLDFCLYCINDSIVENKMYGGKLSTRLIYRIAFEYFCKKQSDMINIIKKHGAFRAPSAFKHTKSLARGYVSEAMNMGEGWLLTAEMLELIEQGVNNIICTQPFGCLPNHIVGRGMMKTIKEKNPQSNIVSIDYDPSATRVNQENRIKLMLSNARKEMQEKALQEA</sequence>
<feature type="compositionally biased region" description="Polar residues" evidence="1">
    <location>
        <begin position="1"/>
        <end position="14"/>
    </location>
</feature>
<proteinExistence type="predicted"/>
<evidence type="ECO:0000256" key="1">
    <source>
        <dbReference type="SAM" id="MobiDB-lite"/>
    </source>
</evidence>
<evidence type="ECO:0000313" key="2">
    <source>
        <dbReference type="EMBL" id="SQB97506.1"/>
    </source>
</evidence>
<dbReference type="PANTHER" id="PTHR32329">
    <property type="entry name" value="BIFUNCTIONAL PROTEIN [INCLUDES 2-HYDROXYACYL-COA DEHYDRATASE (N-TER) AND ITS ACTIVATOR DOMAIN (C_TERM)-RELATED"/>
    <property type="match status" value="1"/>
</dbReference>